<keyword evidence="8" id="KW-0418">Kinase</keyword>
<dbReference type="PANTHER" id="PTHR24346">
    <property type="entry name" value="MAP/MICROTUBULE AFFINITY-REGULATING KINASE"/>
    <property type="match status" value="1"/>
</dbReference>
<dbReference type="InterPro" id="IPR011009">
    <property type="entry name" value="Kinase-like_dom_sf"/>
</dbReference>
<keyword evidence="10 14" id="KW-0067">ATP-binding</keyword>
<dbReference type="FunFam" id="3.30.200.20:FF:000042">
    <property type="entry name" value="Aurora kinase A"/>
    <property type="match status" value="1"/>
</dbReference>
<keyword evidence="6" id="KW-0479">Metal-binding</keyword>
<evidence type="ECO:0000256" key="6">
    <source>
        <dbReference type="ARBA" id="ARBA00022723"/>
    </source>
</evidence>
<feature type="domain" description="Protein kinase" evidence="17">
    <location>
        <begin position="42"/>
        <end position="282"/>
    </location>
</feature>
<keyword evidence="7 14" id="KW-0547">Nucleotide-binding</keyword>
<protein>
    <recommendedName>
        <fullName evidence="17">Protein kinase domain-containing protein</fullName>
    </recommendedName>
</protein>
<keyword evidence="13" id="KW-0744">Spermatogenesis</keyword>
<evidence type="ECO:0000256" key="2">
    <source>
        <dbReference type="ARBA" id="ARBA00022473"/>
    </source>
</evidence>
<dbReference type="GO" id="GO:0000287">
    <property type="term" value="F:magnesium ion binding"/>
    <property type="evidence" value="ECO:0007669"/>
    <property type="project" value="UniProtKB-ARBA"/>
</dbReference>
<dbReference type="GO" id="GO:0030154">
    <property type="term" value="P:cell differentiation"/>
    <property type="evidence" value="ECO:0007669"/>
    <property type="project" value="UniProtKB-KW"/>
</dbReference>
<dbReference type="PROSITE" id="PS50011">
    <property type="entry name" value="PROTEIN_KINASE_DOM"/>
    <property type="match status" value="1"/>
</dbReference>
<keyword evidence="5" id="KW-0808">Transferase</keyword>
<keyword evidence="9" id="KW-0221">Differentiation</keyword>
<name>A0A7J7JN56_BUGNE</name>
<dbReference type="Pfam" id="PF00069">
    <property type="entry name" value="Pkinase"/>
    <property type="match status" value="1"/>
</dbReference>
<keyword evidence="11" id="KW-0460">Magnesium</keyword>
<keyword evidence="12" id="KW-0832">Ubl conjugation</keyword>
<evidence type="ECO:0000256" key="9">
    <source>
        <dbReference type="ARBA" id="ARBA00022782"/>
    </source>
</evidence>
<evidence type="ECO:0000313" key="19">
    <source>
        <dbReference type="Proteomes" id="UP000593567"/>
    </source>
</evidence>
<feature type="region of interest" description="Disordered" evidence="16">
    <location>
        <begin position="1"/>
        <end position="30"/>
    </location>
</feature>
<evidence type="ECO:0000256" key="13">
    <source>
        <dbReference type="ARBA" id="ARBA00022871"/>
    </source>
</evidence>
<dbReference type="OrthoDB" id="504170at2759"/>
<keyword evidence="19" id="KW-1185">Reference proteome</keyword>
<dbReference type="InterPro" id="IPR008271">
    <property type="entry name" value="Ser/Thr_kinase_AS"/>
</dbReference>
<dbReference type="SUPFAM" id="SSF56112">
    <property type="entry name" value="Protein kinase-like (PK-like)"/>
    <property type="match status" value="1"/>
</dbReference>
<evidence type="ECO:0000256" key="11">
    <source>
        <dbReference type="ARBA" id="ARBA00022842"/>
    </source>
</evidence>
<sequence length="282" mass="31642">MPPVPPAVAEASDANKEGENKEGSQAPAPGSLKQSVLEAYGYQVSHTVGNGSYAVVKAAYSTKHKAKIAVKIVQKNKAPRDYIEKFLPREIELIKVLRHPNLVCFLQSIETTNRVYLVMELAEGGDLLDVMNRQRYVKEPQAGIWFKQMVEGIGYCHSKGVVHRDLKCENVLLDKHNHVKITDFGFARANLTRPDGTRVLSRTYCGSYSYAAPEVLTGTPYDPFKSDIWSLAVILFIMCRRHHFCVVIRPLTGRNKILMNVCPQVCGETCSHSGYDWWITKS</sequence>
<evidence type="ECO:0000313" key="18">
    <source>
        <dbReference type="EMBL" id="KAF6027477.1"/>
    </source>
</evidence>
<evidence type="ECO:0000256" key="5">
    <source>
        <dbReference type="ARBA" id="ARBA00022679"/>
    </source>
</evidence>
<reference evidence="18" key="1">
    <citation type="submission" date="2020-06" db="EMBL/GenBank/DDBJ databases">
        <title>Draft genome of Bugula neritina, a colonial animal packing powerful symbionts and potential medicines.</title>
        <authorList>
            <person name="Rayko M."/>
        </authorList>
    </citation>
    <scope>NUCLEOTIDE SEQUENCE [LARGE SCALE GENOMIC DNA]</scope>
    <source>
        <strain evidence="18">Kwan_BN1</strain>
    </source>
</reference>
<dbReference type="GO" id="GO:0005737">
    <property type="term" value="C:cytoplasm"/>
    <property type="evidence" value="ECO:0007669"/>
    <property type="project" value="TreeGrafter"/>
</dbReference>
<feature type="binding site" evidence="14">
    <location>
        <position position="71"/>
    </location>
    <ligand>
        <name>ATP</name>
        <dbReference type="ChEBI" id="CHEBI:30616"/>
    </ligand>
</feature>
<dbReference type="Proteomes" id="UP000593567">
    <property type="component" value="Unassembled WGS sequence"/>
</dbReference>
<dbReference type="FunFam" id="1.10.510.10:FF:000658">
    <property type="entry name" value="Protein CBG12184"/>
    <property type="match status" value="1"/>
</dbReference>
<evidence type="ECO:0000256" key="14">
    <source>
        <dbReference type="PROSITE-ProRule" id="PRU10141"/>
    </source>
</evidence>
<evidence type="ECO:0000256" key="8">
    <source>
        <dbReference type="ARBA" id="ARBA00022777"/>
    </source>
</evidence>
<dbReference type="EMBL" id="VXIV02002086">
    <property type="protein sequence ID" value="KAF6027477.1"/>
    <property type="molecule type" value="Genomic_DNA"/>
</dbReference>
<evidence type="ECO:0000256" key="10">
    <source>
        <dbReference type="ARBA" id="ARBA00022840"/>
    </source>
</evidence>
<feature type="compositionally biased region" description="Basic and acidic residues" evidence="16">
    <location>
        <begin position="13"/>
        <end position="22"/>
    </location>
</feature>
<dbReference type="SMART" id="SM00220">
    <property type="entry name" value="S_TKc"/>
    <property type="match status" value="1"/>
</dbReference>
<comment type="cofactor">
    <cofactor evidence="1">
        <name>Mg(2+)</name>
        <dbReference type="ChEBI" id="CHEBI:18420"/>
    </cofactor>
</comment>
<comment type="caution">
    <text evidence="18">The sequence shown here is derived from an EMBL/GenBank/DDBJ whole genome shotgun (WGS) entry which is preliminary data.</text>
</comment>
<gene>
    <name evidence="18" type="ORF">EB796_014213</name>
</gene>
<keyword evidence="3 15" id="KW-0723">Serine/threonine-protein kinase</keyword>
<proteinExistence type="inferred from homology"/>
<evidence type="ECO:0000256" key="16">
    <source>
        <dbReference type="SAM" id="MobiDB-lite"/>
    </source>
</evidence>
<comment type="similarity">
    <text evidence="15">Belongs to the protein kinase superfamily.</text>
</comment>
<evidence type="ECO:0000256" key="15">
    <source>
        <dbReference type="RuleBase" id="RU000304"/>
    </source>
</evidence>
<keyword evidence="4" id="KW-0597">Phosphoprotein</keyword>
<dbReference type="PROSITE" id="PS00108">
    <property type="entry name" value="PROTEIN_KINASE_ST"/>
    <property type="match status" value="1"/>
</dbReference>
<organism evidence="18 19">
    <name type="scientific">Bugula neritina</name>
    <name type="common">Brown bryozoan</name>
    <name type="synonym">Sertularia neritina</name>
    <dbReference type="NCBI Taxonomy" id="10212"/>
    <lineage>
        <taxon>Eukaryota</taxon>
        <taxon>Metazoa</taxon>
        <taxon>Spiralia</taxon>
        <taxon>Lophotrochozoa</taxon>
        <taxon>Bryozoa</taxon>
        <taxon>Gymnolaemata</taxon>
        <taxon>Cheilostomatida</taxon>
        <taxon>Flustrina</taxon>
        <taxon>Buguloidea</taxon>
        <taxon>Bugulidae</taxon>
        <taxon>Bugula</taxon>
    </lineage>
</organism>
<dbReference type="GO" id="GO:0000226">
    <property type="term" value="P:microtubule cytoskeleton organization"/>
    <property type="evidence" value="ECO:0007669"/>
    <property type="project" value="TreeGrafter"/>
</dbReference>
<evidence type="ECO:0000256" key="1">
    <source>
        <dbReference type="ARBA" id="ARBA00001946"/>
    </source>
</evidence>
<dbReference type="InterPro" id="IPR017441">
    <property type="entry name" value="Protein_kinase_ATP_BS"/>
</dbReference>
<dbReference type="PANTHER" id="PTHR24346:SF102">
    <property type="entry name" value="TESTIS-SPECIFIC SERINE_THREONINE-PROTEIN KINASE 1"/>
    <property type="match status" value="1"/>
</dbReference>
<keyword evidence="2" id="KW-0217">Developmental protein</keyword>
<dbReference type="GO" id="GO:0007283">
    <property type="term" value="P:spermatogenesis"/>
    <property type="evidence" value="ECO:0007669"/>
    <property type="project" value="UniProtKB-KW"/>
</dbReference>
<evidence type="ECO:0000256" key="3">
    <source>
        <dbReference type="ARBA" id="ARBA00022527"/>
    </source>
</evidence>
<accession>A0A7J7JN56</accession>
<dbReference type="Gene3D" id="1.10.510.10">
    <property type="entry name" value="Transferase(Phosphotransferase) domain 1"/>
    <property type="match status" value="1"/>
</dbReference>
<dbReference type="InterPro" id="IPR000719">
    <property type="entry name" value="Prot_kinase_dom"/>
</dbReference>
<evidence type="ECO:0000259" key="17">
    <source>
        <dbReference type="PROSITE" id="PS50011"/>
    </source>
</evidence>
<evidence type="ECO:0000256" key="12">
    <source>
        <dbReference type="ARBA" id="ARBA00022843"/>
    </source>
</evidence>
<dbReference type="AlphaFoldDB" id="A0A7J7JN56"/>
<evidence type="ECO:0000256" key="4">
    <source>
        <dbReference type="ARBA" id="ARBA00022553"/>
    </source>
</evidence>
<dbReference type="GO" id="GO:0050321">
    <property type="term" value="F:tau-protein kinase activity"/>
    <property type="evidence" value="ECO:0007669"/>
    <property type="project" value="TreeGrafter"/>
</dbReference>
<dbReference type="PROSITE" id="PS00107">
    <property type="entry name" value="PROTEIN_KINASE_ATP"/>
    <property type="match status" value="1"/>
</dbReference>
<dbReference type="GO" id="GO:0035556">
    <property type="term" value="P:intracellular signal transduction"/>
    <property type="evidence" value="ECO:0007669"/>
    <property type="project" value="TreeGrafter"/>
</dbReference>
<evidence type="ECO:0000256" key="7">
    <source>
        <dbReference type="ARBA" id="ARBA00022741"/>
    </source>
</evidence>
<dbReference type="GO" id="GO:0005524">
    <property type="term" value="F:ATP binding"/>
    <property type="evidence" value="ECO:0007669"/>
    <property type="project" value="UniProtKB-UniRule"/>
</dbReference>